<gene>
    <name evidence="1" type="ORF">MRATA1EN22A_LOCUS13281</name>
</gene>
<protein>
    <submittedName>
        <fullName evidence="1">Uncharacterized protein</fullName>
    </submittedName>
</protein>
<evidence type="ECO:0000313" key="1">
    <source>
        <dbReference type="EMBL" id="CAN0182820.1"/>
    </source>
</evidence>
<evidence type="ECO:0000313" key="2">
    <source>
        <dbReference type="Proteomes" id="UP001162501"/>
    </source>
</evidence>
<name>A0AC59Z2U0_RANTA</name>
<dbReference type="EMBL" id="OX596107">
    <property type="protein sequence ID" value="CAN0182820.1"/>
    <property type="molecule type" value="Genomic_DNA"/>
</dbReference>
<accession>A0AC59Z2U0</accession>
<proteinExistence type="predicted"/>
<organism evidence="1 2">
    <name type="scientific">Rangifer tarandus platyrhynchus</name>
    <name type="common">Svalbard reindeer</name>
    <dbReference type="NCBI Taxonomy" id="3082113"/>
    <lineage>
        <taxon>Eukaryota</taxon>
        <taxon>Metazoa</taxon>
        <taxon>Chordata</taxon>
        <taxon>Craniata</taxon>
        <taxon>Vertebrata</taxon>
        <taxon>Euteleostomi</taxon>
        <taxon>Mammalia</taxon>
        <taxon>Eutheria</taxon>
        <taxon>Laurasiatheria</taxon>
        <taxon>Artiodactyla</taxon>
        <taxon>Ruminantia</taxon>
        <taxon>Pecora</taxon>
        <taxon>Cervidae</taxon>
        <taxon>Odocoileinae</taxon>
        <taxon>Rangifer</taxon>
    </lineage>
</organism>
<reference evidence="1" key="1">
    <citation type="submission" date="2023-05" db="EMBL/GenBank/DDBJ databases">
        <authorList>
            <consortium name="ELIXIR-Norway"/>
        </authorList>
    </citation>
    <scope>NUCLEOTIDE SEQUENCE</scope>
</reference>
<dbReference type="Proteomes" id="UP001162501">
    <property type="component" value="Chromosome 23"/>
</dbReference>
<reference evidence="1" key="2">
    <citation type="submission" date="2025-03" db="EMBL/GenBank/DDBJ databases">
        <authorList>
            <consortium name="ELIXIR-Norway"/>
            <consortium name="Elixir Norway"/>
        </authorList>
    </citation>
    <scope>NUCLEOTIDE SEQUENCE</scope>
</reference>
<sequence>MEACFLTVTWNATSQGRGGCAVWASSVEVGTRKGPRVAGPETERVLGAPVPVAGGVEHSSDSPEEQPGVRAASICPPTRPQAQLCPPAGWPGVLGCLSGTLRAPLVPLLSFAFLLRSDVLPHPLPRDLLTLKTSVTPDPPLLGAPLLGLSLGSS</sequence>